<protein>
    <submittedName>
        <fullName evidence="1">Uncharacterized protein</fullName>
    </submittedName>
</protein>
<organism evidence="1 2">
    <name type="scientific">Candidatus Methylacidithermus pantelleriae</name>
    <dbReference type="NCBI Taxonomy" id="2744239"/>
    <lineage>
        <taxon>Bacteria</taxon>
        <taxon>Pseudomonadati</taxon>
        <taxon>Verrucomicrobiota</taxon>
        <taxon>Methylacidiphilae</taxon>
        <taxon>Methylacidiphilales</taxon>
        <taxon>Methylacidiphilaceae</taxon>
        <taxon>Candidatus Methylacidithermus</taxon>
    </lineage>
</organism>
<keyword evidence="2" id="KW-1185">Reference proteome</keyword>
<dbReference type="Proteomes" id="UP000663859">
    <property type="component" value="Unassembled WGS sequence"/>
</dbReference>
<dbReference type="AlphaFoldDB" id="A0A8J2BMX8"/>
<proteinExistence type="predicted"/>
<reference evidence="1" key="1">
    <citation type="submission" date="2021-02" db="EMBL/GenBank/DDBJ databases">
        <authorList>
            <person name="Cremers G."/>
            <person name="Picone N."/>
        </authorList>
    </citation>
    <scope>NUCLEOTIDE SEQUENCE</scope>
    <source>
        <strain evidence="1">PQ17</strain>
    </source>
</reference>
<gene>
    <name evidence="1" type="ORF">MPNT_60032</name>
</gene>
<accession>A0A8J2BMX8</accession>
<dbReference type="EMBL" id="CAJNOB010000056">
    <property type="protein sequence ID" value="CAF0703563.1"/>
    <property type="molecule type" value="Genomic_DNA"/>
</dbReference>
<evidence type="ECO:0000313" key="1">
    <source>
        <dbReference type="EMBL" id="CAF0703563.1"/>
    </source>
</evidence>
<sequence>MAESHIPNRSKSGTPVIRISHNAAAIALAHTLKGVLQTQEQWEAEISRGGEHASAG</sequence>
<name>A0A8J2BMX8_9BACT</name>
<evidence type="ECO:0000313" key="2">
    <source>
        <dbReference type="Proteomes" id="UP000663859"/>
    </source>
</evidence>
<comment type="caution">
    <text evidence="1">The sequence shown here is derived from an EMBL/GenBank/DDBJ whole genome shotgun (WGS) entry which is preliminary data.</text>
</comment>